<dbReference type="Proteomes" id="UP000032702">
    <property type="component" value="Unassembled WGS sequence"/>
</dbReference>
<evidence type="ECO:0000313" key="3">
    <source>
        <dbReference type="Proteomes" id="UP000032702"/>
    </source>
</evidence>
<organism evidence="2 3">
    <name type="scientific">Stigmatella aurantiaca (strain DW4/3-1)</name>
    <dbReference type="NCBI Taxonomy" id="378806"/>
    <lineage>
        <taxon>Bacteria</taxon>
        <taxon>Pseudomonadati</taxon>
        <taxon>Myxococcota</taxon>
        <taxon>Myxococcia</taxon>
        <taxon>Myxococcales</taxon>
        <taxon>Cystobacterineae</taxon>
        <taxon>Archangiaceae</taxon>
        <taxon>Stigmatella</taxon>
    </lineage>
</organism>
<name>Q08W32_STIAD</name>
<protein>
    <submittedName>
        <fullName evidence="2">Uncharacterized protein</fullName>
    </submittedName>
</protein>
<comment type="caution">
    <text evidence="2">The sequence shown here is derived from an EMBL/GenBank/DDBJ whole genome shotgun (WGS) entry which is preliminary data.</text>
</comment>
<gene>
    <name evidence="2" type="ORF">STIAU_6334</name>
</gene>
<feature type="region of interest" description="Disordered" evidence="1">
    <location>
        <begin position="684"/>
        <end position="750"/>
    </location>
</feature>
<sequence>METHGNRIQAGSAPALNPSTGRGPRRKRSPSCLFDPWAGDLGEVLLQNLESRRPVPRRPDDALPQGDDVEPGPDGGQGLTRDEHLPGRGGGGQPPGHRHPLPHRGEVQAGMLPHHAHQRPGGMQTDAQRAPLLRGTAGHGPLPVHAQRQAGPHRPDRIVRLGVGRPEEGPQGLAQERLHRTIETEDEPAHLGVEFRENGACAQGAQFGGEGGESHHLHIQNGEGALFQPRQTAPAPEGLDGAALGDLEGVEAIQGAAKKGTSSSGPPFLGAEALHAAGHQVGHGGARVEHDLERGLPACGRVDVENAREGRLASNGDAEHPVHPIEDDALAAGETPVIAHVPHGQGVALAHGLLDDGIRDGHLARGQLAAVAHRRGDERATGVAQQHHGGGGLGALEHPVHDVVEKGGERVGGGQGLGGAKEQHERLVGDARRGGADGAGLGVLLEGKGGEVVERAQHVQVLHVLGEDDGRRHVLPMAEAPDPACPQIDHLRGGVLHGVRLPDGEGVLAQGDGVARAQGLAALQGGAVDAAAVAAAHVLDAQRVPLDMQAGMPPGDELPAQHDVVLIRAAKTGDALRQVVGGIEIAGAVDDDLPHRSPKPTRPARQPRTPGPAPGDDFETSSRRRTPLAPAPLRRGSAPGGQAASPPSANPGKVSLRRRLDGRAIAGDENAGRCFRLGETAALGPVEGRGDRHGTEAGAPVSRARGSPDPAGPGQREGDGAARLGVQTGGLRRAPRGERLAAPGGGHAGAPGAVLQPLQAVAAHAGQGRVGGIPHGVRADGGVARGRGESSGPGPGGEAAAAWPEMEWAGAGGGGKAPGRWRGANAALRVLPAGAGRRALRRGAVALGRGLARAGGPAASRVRRGSAAQTPGRLSLTARAPWTRQPARALLRWAPGPGAPGSGSPESPRCRRPWTSPGAPRGQTNGRAPAHPWVRG</sequence>
<feature type="region of interest" description="Disordered" evidence="1">
    <location>
        <begin position="589"/>
        <end position="656"/>
    </location>
</feature>
<feature type="region of interest" description="Disordered" evidence="1">
    <location>
        <begin position="1"/>
        <end position="105"/>
    </location>
</feature>
<evidence type="ECO:0000313" key="2">
    <source>
        <dbReference type="EMBL" id="EAU64682.1"/>
    </source>
</evidence>
<feature type="compositionally biased region" description="Basic and acidic residues" evidence="1">
    <location>
        <begin position="50"/>
        <end position="61"/>
    </location>
</feature>
<feature type="region of interest" description="Disordered" evidence="1">
    <location>
        <begin position="893"/>
        <end position="936"/>
    </location>
</feature>
<dbReference type="AlphaFoldDB" id="Q08W32"/>
<reference evidence="2 3" key="1">
    <citation type="submission" date="2006-04" db="EMBL/GenBank/DDBJ databases">
        <authorList>
            <person name="Nierman W.C."/>
        </authorList>
    </citation>
    <scope>NUCLEOTIDE SEQUENCE [LARGE SCALE GENOMIC DNA]</scope>
    <source>
        <strain evidence="2 3">DW4/3-1</strain>
    </source>
</reference>
<evidence type="ECO:0000256" key="1">
    <source>
        <dbReference type="SAM" id="MobiDB-lite"/>
    </source>
</evidence>
<proteinExistence type="predicted"/>
<accession>Q08W32</accession>
<dbReference type="EMBL" id="AAMD01000107">
    <property type="protein sequence ID" value="EAU64682.1"/>
    <property type="molecule type" value="Genomic_DNA"/>
</dbReference>
<feature type="compositionally biased region" description="Low complexity" evidence="1">
    <location>
        <begin position="627"/>
        <end position="652"/>
    </location>
</feature>